<accession>A0A833HQE0</accession>
<keyword evidence="1" id="KW-0472">Membrane</keyword>
<dbReference type="AlphaFoldDB" id="A0A833HQE0"/>
<keyword evidence="1" id="KW-1133">Transmembrane helix</keyword>
<evidence type="ECO:0000313" key="3">
    <source>
        <dbReference type="Proteomes" id="UP000465601"/>
    </source>
</evidence>
<evidence type="ECO:0008006" key="4">
    <source>
        <dbReference type="Google" id="ProtNLM"/>
    </source>
</evidence>
<evidence type="ECO:0000313" key="2">
    <source>
        <dbReference type="EMBL" id="KAB3531790.1"/>
    </source>
</evidence>
<name>A0A833HQE0_9FIRM</name>
<proteinExistence type="predicted"/>
<keyword evidence="1" id="KW-0812">Transmembrane</keyword>
<sequence length="181" mass="20059">MKGDIMRAFKLKEIIIIPIVVALMFVMGYFLIPIMSVMPLPAYRALVVAPIYGIGITLALSSIRRIGVVSVIGLLIGVILSAFSIIMLIVSALSGLMTDIICIFMRDQYRKDPTILIAAGLFPALQIPLVFYTMAYTVGGAFEETIKTPIIMIIPTITTFLLSFYVSRKFYGVWKKRGVQN</sequence>
<dbReference type="RefSeq" id="WP_192929637.1">
    <property type="nucleotide sequence ID" value="NZ_WBZB01000012.1"/>
</dbReference>
<evidence type="ECO:0000256" key="1">
    <source>
        <dbReference type="SAM" id="Phobius"/>
    </source>
</evidence>
<feature type="transmembrane region" description="Helical" evidence="1">
    <location>
        <begin position="150"/>
        <end position="167"/>
    </location>
</feature>
<feature type="transmembrane region" description="Helical" evidence="1">
    <location>
        <begin position="69"/>
        <end position="93"/>
    </location>
</feature>
<gene>
    <name evidence="2" type="ORF">F8153_03475</name>
</gene>
<organism evidence="2 3">
    <name type="scientific">Alkaliphilus serpentinus</name>
    <dbReference type="NCBI Taxonomy" id="1482731"/>
    <lineage>
        <taxon>Bacteria</taxon>
        <taxon>Bacillati</taxon>
        <taxon>Bacillota</taxon>
        <taxon>Clostridia</taxon>
        <taxon>Peptostreptococcales</taxon>
        <taxon>Natronincolaceae</taxon>
        <taxon>Alkaliphilus</taxon>
    </lineage>
</organism>
<comment type="caution">
    <text evidence="2">The sequence shown here is derived from an EMBL/GenBank/DDBJ whole genome shotgun (WGS) entry which is preliminary data.</text>
</comment>
<keyword evidence="3" id="KW-1185">Reference proteome</keyword>
<feature type="transmembrane region" description="Helical" evidence="1">
    <location>
        <begin position="114"/>
        <end position="138"/>
    </location>
</feature>
<feature type="transmembrane region" description="Helical" evidence="1">
    <location>
        <begin position="44"/>
        <end position="63"/>
    </location>
</feature>
<feature type="transmembrane region" description="Helical" evidence="1">
    <location>
        <begin position="14"/>
        <end position="32"/>
    </location>
</feature>
<reference evidence="2 3" key="1">
    <citation type="submission" date="2019-10" db="EMBL/GenBank/DDBJ databases">
        <title>Alkaliphilus serpentinus sp. nov. and Alkaliphilus pronyensis sp. nov., two novel anaerobic alkaliphilic species isolated from the serpentinized-hosted hydrothermal field of the Prony Bay (New Caledonia).</title>
        <authorList>
            <person name="Postec A."/>
        </authorList>
    </citation>
    <scope>NUCLEOTIDE SEQUENCE [LARGE SCALE GENOMIC DNA]</scope>
    <source>
        <strain evidence="2 3">LacT</strain>
    </source>
</reference>
<dbReference type="EMBL" id="WBZB01000012">
    <property type="protein sequence ID" value="KAB3531790.1"/>
    <property type="molecule type" value="Genomic_DNA"/>
</dbReference>
<dbReference type="Proteomes" id="UP000465601">
    <property type="component" value="Unassembled WGS sequence"/>
</dbReference>
<protein>
    <recommendedName>
        <fullName evidence="4">Energy-coupling factor transport system substrate-specific component</fullName>
    </recommendedName>
</protein>